<dbReference type="Gene3D" id="2.60.120.10">
    <property type="entry name" value="Jelly Rolls"/>
    <property type="match status" value="1"/>
</dbReference>
<dbReference type="EMBL" id="JAVDWW010000006">
    <property type="protein sequence ID" value="MDR7170008.1"/>
    <property type="molecule type" value="Genomic_DNA"/>
</dbReference>
<proteinExistence type="predicted"/>
<accession>A0ABU1XHI9</accession>
<gene>
    <name evidence="1" type="ORF">J2W56_003759</name>
</gene>
<dbReference type="InterPro" id="IPR014710">
    <property type="entry name" value="RmlC-like_jellyroll"/>
</dbReference>
<dbReference type="SUPFAM" id="SSF51182">
    <property type="entry name" value="RmlC-like cupins"/>
    <property type="match status" value="1"/>
</dbReference>
<dbReference type="RefSeq" id="WP_310403609.1">
    <property type="nucleotide sequence ID" value="NZ_JAVDWW010000006.1"/>
</dbReference>
<protein>
    <submittedName>
        <fullName evidence="1">Mannose-6-phosphate isomerase-like protein (Cupin superfamily)</fullName>
    </submittedName>
</protein>
<evidence type="ECO:0000313" key="2">
    <source>
        <dbReference type="Proteomes" id="UP001251217"/>
    </source>
</evidence>
<name>A0ABU1XHI9_9NOCA</name>
<evidence type="ECO:0000313" key="1">
    <source>
        <dbReference type="EMBL" id="MDR7170008.1"/>
    </source>
</evidence>
<keyword evidence="2" id="KW-1185">Reference proteome</keyword>
<sequence>MDARRVRRWSVVLQPGDALDYVAADWADTLVVVSSGELELECRSGRRARFAAGAVLALAAVPVRRLRNTGPEPLVLSAVARRLHR</sequence>
<dbReference type="Proteomes" id="UP001251217">
    <property type="component" value="Unassembled WGS sequence"/>
</dbReference>
<reference evidence="1 2" key="1">
    <citation type="submission" date="2023-07" db="EMBL/GenBank/DDBJ databases">
        <title>Sorghum-associated microbial communities from plants grown in Nebraska, USA.</title>
        <authorList>
            <person name="Schachtman D."/>
        </authorList>
    </citation>
    <scope>NUCLEOTIDE SEQUENCE [LARGE SCALE GENOMIC DNA]</scope>
    <source>
        <strain evidence="1 2">4272</strain>
    </source>
</reference>
<dbReference type="InterPro" id="IPR011051">
    <property type="entry name" value="RmlC_Cupin_sf"/>
</dbReference>
<organism evidence="1 2">
    <name type="scientific">Nocardia kruczakiae</name>
    <dbReference type="NCBI Taxonomy" id="261477"/>
    <lineage>
        <taxon>Bacteria</taxon>
        <taxon>Bacillati</taxon>
        <taxon>Actinomycetota</taxon>
        <taxon>Actinomycetes</taxon>
        <taxon>Mycobacteriales</taxon>
        <taxon>Nocardiaceae</taxon>
        <taxon>Nocardia</taxon>
    </lineage>
</organism>
<comment type="caution">
    <text evidence="1">The sequence shown here is derived from an EMBL/GenBank/DDBJ whole genome shotgun (WGS) entry which is preliminary data.</text>
</comment>